<accession>B4RCW0</accession>
<evidence type="ECO:0000259" key="7">
    <source>
        <dbReference type="Pfam" id="PF07687"/>
    </source>
</evidence>
<feature type="chain" id="PRO_5002825320" evidence="6">
    <location>
        <begin position="28"/>
        <end position="467"/>
    </location>
</feature>
<dbReference type="RefSeq" id="WP_012522439.1">
    <property type="nucleotide sequence ID" value="NC_011144.1"/>
</dbReference>
<keyword evidence="3" id="KW-0479">Metal-binding</keyword>
<evidence type="ECO:0000313" key="8">
    <source>
        <dbReference type="EMBL" id="ACG78297.1"/>
    </source>
</evidence>
<keyword evidence="4" id="KW-0378">Hydrolase</keyword>
<feature type="domain" description="Peptidase M20 dimerisation" evidence="7">
    <location>
        <begin position="218"/>
        <end position="362"/>
    </location>
</feature>
<dbReference type="InterPro" id="IPR011650">
    <property type="entry name" value="Peptidase_M20_dimer"/>
</dbReference>
<dbReference type="Pfam" id="PF07687">
    <property type="entry name" value="M20_dimer"/>
    <property type="match status" value="1"/>
</dbReference>
<dbReference type="GO" id="GO:0008233">
    <property type="term" value="F:peptidase activity"/>
    <property type="evidence" value="ECO:0007669"/>
    <property type="project" value="UniProtKB-KW"/>
</dbReference>
<dbReference type="Gene3D" id="3.40.630.10">
    <property type="entry name" value="Zn peptidases"/>
    <property type="match status" value="1"/>
</dbReference>
<feature type="signal peptide" evidence="6">
    <location>
        <begin position="1"/>
        <end position="27"/>
    </location>
</feature>
<keyword evidence="2" id="KW-0645">Protease</keyword>
<dbReference type="STRING" id="450851.PHZ_c1886"/>
<protein>
    <submittedName>
        <fullName evidence="8">Peptidase, M20/M25/M40 family</fullName>
    </submittedName>
</protein>
<dbReference type="Gene3D" id="3.30.70.360">
    <property type="match status" value="1"/>
</dbReference>
<comment type="similarity">
    <text evidence="1">Belongs to the peptidase M20A family.</text>
</comment>
<dbReference type="HOGENOM" id="CLU_021802_11_2_5"/>
<dbReference type="GO" id="GO:0006508">
    <property type="term" value="P:proteolysis"/>
    <property type="evidence" value="ECO:0007669"/>
    <property type="project" value="UniProtKB-KW"/>
</dbReference>
<evidence type="ECO:0000256" key="1">
    <source>
        <dbReference type="ARBA" id="ARBA00006247"/>
    </source>
</evidence>
<proteinExistence type="inferred from homology"/>
<dbReference type="NCBIfam" id="NF006596">
    <property type="entry name" value="PRK09133.1"/>
    <property type="match status" value="1"/>
</dbReference>
<dbReference type="OrthoDB" id="9809784at2"/>
<evidence type="ECO:0000256" key="4">
    <source>
        <dbReference type="ARBA" id="ARBA00022801"/>
    </source>
</evidence>
<evidence type="ECO:0000256" key="6">
    <source>
        <dbReference type="SAM" id="SignalP"/>
    </source>
</evidence>
<dbReference type="InterPro" id="IPR002933">
    <property type="entry name" value="Peptidase_M20"/>
</dbReference>
<dbReference type="EMBL" id="CP000747">
    <property type="protein sequence ID" value="ACG78297.1"/>
    <property type="molecule type" value="Genomic_DNA"/>
</dbReference>
<dbReference type="Gene3D" id="1.10.150.900">
    <property type="match status" value="1"/>
</dbReference>
<evidence type="ECO:0000313" key="9">
    <source>
        <dbReference type="Proteomes" id="UP000001868"/>
    </source>
</evidence>
<organism evidence="8 9">
    <name type="scientific">Phenylobacterium zucineum (strain HLK1)</name>
    <dbReference type="NCBI Taxonomy" id="450851"/>
    <lineage>
        <taxon>Bacteria</taxon>
        <taxon>Pseudomonadati</taxon>
        <taxon>Pseudomonadota</taxon>
        <taxon>Alphaproteobacteria</taxon>
        <taxon>Caulobacterales</taxon>
        <taxon>Caulobacteraceae</taxon>
        <taxon>Phenylobacterium</taxon>
    </lineage>
</organism>
<keyword evidence="5" id="KW-0862">Zinc</keyword>
<evidence type="ECO:0000256" key="3">
    <source>
        <dbReference type="ARBA" id="ARBA00022723"/>
    </source>
</evidence>
<keyword evidence="9" id="KW-1185">Reference proteome</keyword>
<dbReference type="InterPro" id="IPR047177">
    <property type="entry name" value="Pept_M20A"/>
</dbReference>
<sequence length="467" mass="49284">MPAFRTFAAAAALSAALVSSLGAPALAAPKADPALHARALEILTTGIGYRTVAGGDQVVPYAEYLKGVLVAGGFKPEEITIEPMKGTAYLLARYPGQDPKKKPIVISGHMDVVEAKAQDWTRDPFKPVVENGWIYGRGAVDNKFDVSMVVATLANLRRQGWRPGRDVILALSGDEETTMATTAALAERLKHAEMVLNSDGGGGSLKDGKPLPYALQGAEKTYADFKATFTDPGGHSSRPTPTNPIYRLTKALDRLAAYRFPTMSNEITRAALAAEGAATPGPIGEALKAFAKNPEDAAAIATLSATPDYNPVLRTTCVATMVEAGHAPNALPQKAEATVNCRIFPGTSSESVRQTLIEVMAEPTMTITRVDDGSIDSPASPLRPDVVAAVTKAVHARYPGLAITPWQESGASDSMHFRAQGVPSYGVSGLFMEQGQAFAHGLNEKAPVAAIDGSLAHWDSLLRDLAK</sequence>
<dbReference type="PANTHER" id="PTHR45962">
    <property type="entry name" value="N-FATTY-ACYL-AMINO ACID SYNTHASE/HYDROLASE PM20D1"/>
    <property type="match status" value="1"/>
</dbReference>
<dbReference type="Proteomes" id="UP000001868">
    <property type="component" value="Chromosome"/>
</dbReference>
<reference evidence="8 9" key="1">
    <citation type="journal article" date="2008" name="BMC Genomics">
        <title>Complete genome of Phenylobacterium zucineum - a novel facultative intracellular bacterium isolated from human erythroleukemia cell line K562.</title>
        <authorList>
            <person name="Luo Y."/>
            <person name="Xu X."/>
            <person name="Ding Z."/>
            <person name="Liu Z."/>
            <person name="Zhang B."/>
            <person name="Yan Z."/>
            <person name="Sun J."/>
            <person name="Hu S."/>
            <person name="Hu X."/>
        </authorList>
    </citation>
    <scope>NUCLEOTIDE SEQUENCE [LARGE SCALE GENOMIC DNA]</scope>
    <source>
        <strain evidence="8 9">HLK1</strain>
    </source>
</reference>
<evidence type="ECO:0000256" key="2">
    <source>
        <dbReference type="ARBA" id="ARBA00022670"/>
    </source>
</evidence>
<dbReference type="PANTHER" id="PTHR45962:SF1">
    <property type="entry name" value="N-FATTY-ACYL-AMINO ACID SYNTHASE_HYDROLASE PM20D1"/>
    <property type="match status" value="1"/>
</dbReference>
<dbReference type="SUPFAM" id="SSF53187">
    <property type="entry name" value="Zn-dependent exopeptidases"/>
    <property type="match status" value="1"/>
</dbReference>
<dbReference type="KEGG" id="pzu:PHZ_c1886"/>
<dbReference type="InterPro" id="IPR036264">
    <property type="entry name" value="Bact_exopeptidase_dim_dom"/>
</dbReference>
<dbReference type="GO" id="GO:0046872">
    <property type="term" value="F:metal ion binding"/>
    <property type="evidence" value="ECO:0007669"/>
    <property type="project" value="UniProtKB-KW"/>
</dbReference>
<evidence type="ECO:0000256" key="5">
    <source>
        <dbReference type="ARBA" id="ARBA00022833"/>
    </source>
</evidence>
<dbReference type="Pfam" id="PF01546">
    <property type="entry name" value="Peptidase_M20"/>
    <property type="match status" value="1"/>
</dbReference>
<name>B4RCW0_PHEZH</name>
<dbReference type="AlphaFoldDB" id="B4RCW0"/>
<gene>
    <name evidence="8" type="ordered locus">PHZ_c1886</name>
</gene>
<dbReference type="eggNOG" id="COG0624">
    <property type="taxonomic scope" value="Bacteria"/>
</dbReference>
<dbReference type="SUPFAM" id="SSF55031">
    <property type="entry name" value="Bacterial exopeptidase dimerisation domain"/>
    <property type="match status" value="1"/>
</dbReference>
<keyword evidence="6" id="KW-0732">Signal</keyword>